<dbReference type="Pfam" id="PF20241">
    <property type="entry name" value="DUF6598"/>
    <property type="match status" value="1"/>
</dbReference>
<gene>
    <name evidence="2" type="ORF">GUJ93_ZPchr0011g28780</name>
</gene>
<proteinExistence type="predicted"/>
<evidence type="ECO:0000259" key="1">
    <source>
        <dbReference type="Pfam" id="PF20241"/>
    </source>
</evidence>
<dbReference type="OrthoDB" id="618095at2759"/>
<evidence type="ECO:0000313" key="3">
    <source>
        <dbReference type="Proteomes" id="UP000729402"/>
    </source>
</evidence>
<reference evidence="2" key="1">
    <citation type="journal article" date="2021" name="bioRxiv">
        <title>Whole Genome Assembly and Annotation of Northern Wild Rice, Zizania palustris L., Supports a Whole Genome Duplication in the Zizania Genus.</title>
        <authorList>
            <person name="Haas M."/>
            <person name="Kono T."/>
            <person name="Macchietto M."/>
            <person name="Millas R."/>
            <person name="McGilp L."/>
            <person name="Shao M."/>
            <person name="Duquette J."/>
            <person name="Hirsch C.N."/>
            <person name="Kimball J."/>
        </authorList>
    </citation>
    <scope>NUCLEOTIDE SEQUENCE</scope>
    <source>
        <tissue evidence="2">Fresh leaf tissue</tissue>
    </source>
</reference>
<accession>A0A8J6BRH3</accession>
<evidence type="ECO:0000313" key="2">
    <source>
        <dbReference type="EMBL" id="KAG8090535.1"/>
    </source>
</evidence>
<feature type="domain" description="DUF6598" evidence="1">
    <location>
        <begin position="157"/>
        <end position="205"/>
    </location>
</feature>
<dbReference type="Proteomes" id="UP000729402">
    <property type="component" value="Unassembled WGS sequence"/>
</dbReference>
<keyword evidence="3" id="KW-1185">Reference proteome</keyword>
<dbReference type="EMBL" id="JAAALK010000081">
    <property type="protein sequence ID" value="KAG8090535.1"/>
    <property type="molecule type" value="Genomic_DNA"/>
</dbReference>
<comment type="caution">
    <text evidence="2">The sequence shown here is derived from an EMBL/GenBank/DDBJ whole genome shotgun (WGS) entry which is preliminary data.</text>
</comment>
<dbReference type="AlphaFoldDB" id="A0A8J6BRH3"/>
<sequence>MDGQDKLRFDVSSAADRQRFDTTFIRGVRSELGNTSRPVMLDALRLAHFRWITRPSDVSINVESMEGAVRGLAETSTVKEEKRLKEPNPQLGWHLDGANDVVQDPNTNLCRQFMENCRIYNAYTAAVTLGLVLTTAKANRRQTRAADDGDVALGLTLVEILRVKILNVDGESPGELYGNVTVTDSFSEVYVFDRSDGDTQSVEPDR</sequence>
<name>A0A8J6BRH3_ZIZPA</name>
<dbReference type="InterPro" id="IPR046533">
    <property type="entry name" value="DUF6598"/>
</dbReference>
<reference evidence="2" key="2">
    <citation type="submission" date="2021-02" db="EMBL/GenBank/DDBJ databases">
        <authorList>
            <person name="Kimball J.A."/>
            <person name="Haas M.W."/>
            <person name="Macchietto M."/>
            <person name="Kono T."/>
            <person name="Duquette J."/>
            <person name="Shao M."/>
        </authorList>
    </citation>
    <scope>NUCLEOTIDE SEQUENCE</scope>
    <source>
        <tissue evidence="2">Fresh leaf tissue</tissue>
    </source>
</reference>
<protein>
    <recommendedName>
        <fullName evidence="1">DUF6598 domain-containing protein</fullName>
    </recommendedName>
</protein>
<organism evidence="2 3">
    <name type="scientific">Zizania palustris</name>
    <name type="common">Northern wild rice</name>
    <dbReference type="NCBI Taxonomy" id="103762"/>
    <lineage>
        <taxon>Eukaryota</taxon>
        <taxon>Viridiplantae</taxon>
        <taxon>Streptophyta</taxon>
        <taxon>Embryophyta</taxon>
        <taxon>Tracheophyta</taxon>
        <taxon>Spermatophyta</taxon>
        <taxon>Magnoliopsida</taxon>
        <taxon>Liliopsida</taxon>
        <taxon>Poales</taxon>
        <taxon>Poaceae</taxon>
        <taxon>BOP clade</taxon>
        <taxon>Oryzoideae</taxon>
        <taxon>Oryzeae</taxon>
        <taxon>Zizaniinae</taxon>
        <taxon>Zizania</taxon>
    </lineage>
</organism>